<dbReference type="InterPro" id="IPR006218">
    <property type="entry name" value="DAHP1/KDSA"/>
</dbReference>
<dbReference type="InterPro" id="IPR052899">
    <property type="entry name" value="Class-I_DAHP_synthase"/>
</dbReference>
<gene>
    <name evidence="4" type="primary">aroF_2</name>
    <name evidence="5" type="synonym">aroF_1</name>
    <name evidence="5" type="ORF">HMPREF0860_0027</name>
    <name evidence="4" type="ORF">HMPREF1325_2274</name>
</gene>
<evidence type="ECO:0000313" key="5">
    <source>
        <dbReference type="EMBL" id="ERK02682.1"/>
    </source>
</evidence>
<evidence type="ECO:0000259" key="3">
    <source>
        <dbReference type="Pfam" id="PF18152"/>
    </source>
</evidence>
<dbReference type="Proteomes" id="UP000016412">
    <property type="component" value="Unassembled WGS sequence"/>
</dbReference>
<feature type="domain" description="DAHP synthase ferredoxin-like" evidence="3">
    <location>
        <begin position="1"/>
        <end position="66"/>
    </location>
</feature>
<dbReference type="Pfam" id="PF00793">
    <property type="entry name" value="DAHP_synth_1"/>
    <property type="match status" value="1"/>
</dbReference>
<dbReference type="EMBL" id="AVQI01000050">
    <property type="protein sequence ID" value="ERK02682.1"/>
    <property type="molecule type" value="Genomic_DNA"/>
</dbReference>
<name>U2KW43_TRESO</name>
<dbReference type="GO" id="GO:0016832">
    <property type="term" value="F:aldehyde-lyase activity"/>
    <property type="evidence" value="ECO:0007669"/>
    <property type="project" value="InterPro"/>
</dbReference>
<dbReference type="STRING" id="1125725.HMPREF1325_2274"/>
<dbReference type="NCBIfam" id="TIGR01361">
    <property type="entry name" value="DAHP_synth_Bsub"/>
    <property type="match status" value="1"/>
</dbReference>
<sequence length="340" mass="36757">MIVILKKNATDAEMQDFIRHWKERGYGVHVSCGEEATILGLLGDTTKLDTESVIANPIVEDVKRVTAPYKMANRAFHPDNTVITVGTGGNAVSFGGNTVPVIAGPCSVESEEQVVAIAKAVKKAGAKLLRGGAFKPRTSPYAFQGLGAQGLEFLKSAKKETGLPIVTELMDVRQLQYFADVDVIQIGARNMQNFDLLKEMGKAGKPILLKRGMAATVKELLMSAEYIMASGNENVILCERGVRTFDSYTRNCLDVSAVPYLHKVSHLPVIIDPSHACGMSWMVPTLAKAAVAAGSDGLIIEVHNDPSRALCDGEQSLRPDEFASLMKTLARVAEIERRSV</sequence>
<dbReference type="NCBIfam" id="NF006421">
    <property type="entry name" value="PRK08673.1"/>
    <property type="match status" value="1"/>
</dbReference>
<evidence type="ECO:0000313" key="6">
    <source>
        <dbReference type="Proteomes" id="UP000016412"/>
    </source>
</evidence>
<dbReference type="InterPro" id="IPR013785">
    <property type="entry name" value="Aldolase_TIM"/>
</dbReference>
<dbReference type="Gene3D" id="3.30.70.1140">
    <property type="entry name" value="Phospho-2-dehydro-3-deoxyheptonate aldolase, domain 1"/>
    <property type="match status" value="1"/>
</dbReference>
<proteinExistence type="predicted"/>
<evidence type="ECO:0000259" key="2">
    <source>
        <dbReference type="Pfam" id="PF00793"/>
    </source>
</evidence>
<evidence type="ECO:0000313" key="4">
    <source>
        <dbReference type="EMBL" id="ERF61512.1"/>
    </source>
</evidence>
<keyword evidence="1 4" id="KW-0808">Transferase</keyword>
<dbReference type="Gene3D" id="3.20.20.70">
    <property type="entry name" value="Aldolase class I"/>
    <property type="match status" value="1"/>
</dbReference>
<dbReference type="eggNOG" id="COG2876">
    <property type="taxonomic scope" value="Bacteria"/>
</dbReference>
<dbReference type="InterPro" id="IPR041071">
    <property type="entry name" value="DAHP_snth_FXD"/>
</dbReference>
<dbReference type="PATRIC" id="fig|1125725.3.peg.339"/>
<evidence type="ECO:0000256" key="1">
    <source>
        <dbReference type="ARBA" id="ARBA00022679"/>
    </source>
</evidence>
<dbReference type="EMBL" id="AUZJ01000009">
    <property type="protein sequence ID" value="ERF61512.1"/>
    <property type="molecule type" value="Genomic_DNA"/>
</dbReference>
<dbReference type="SUPFAM" id="SSF51569">
    <property type="entry name" value="Aldolase"/>
    <property type="match status" value="1"/>
</dbReference>
<dbReference type="OrthoDB" id="9780456at2"/>
<keyword evidence="7" id="KW-1185">Reference proteome</keyword>
<organism evidence="4 6">
    <name type="scientific">Treponema socranskii subsp. socranskii VPI DR56BR1116 = ATCC 35536</name>
    <dbReference type="NCBI Taxonomy" id="1125725"/>
    <lineage>
        <taxon>Bacteria</taxon>
        <taxon>Pseudomonadati</taxon>
        <taxon>Spirochaetota</taxon>
        <taxon>Spirochaetia</taxon>
        <taxon>Spirochaetales</taxon>
        <taxon>Treponemataceae</taxon>
        <taxon>Treponema</taxon>
    </lineage>
</organism>
<comment type="caution">
    <text evidence="4">The sequence shown here is derived from an EMBL/GenBank/DDBJ whole genome shotgun (WGS) entry which is preliminary data.</text>
</comment>
<dbReference type="RefSeq" id="WP_021329389.1">
    <property type="nucleotide sequence ID" value="NZ_AUZJ01000009.1"/>
</dbReference>
<dbReference type="GO" id="GO:0009073">
    <property type="term" value="P:aromatic amino acid family biosynthetic process"/>
    <property type="evidence" value="ECO:0007669"/>
    <property type="project" value="InterPro"/>
</dbReference>
<reference evidence="6 7" key="1">
    <citation type="submission" date="2013-08" db="EMBL/GenBank/DDBJ databases">
        <authorList>
            <person name="Durkin A.S."/>
            <person name="Haft D.R."/>
            <person name="McCorrison J."/>
            <person name="Torralba M."/>
            <person name="Gillis M."/>
            <person name="Haft D.H."/>
            <person name="Methe B."/>
            <person name="Sutton G."/>
            <person name="Nelson K.E."/>
        </authorList>
    </citation>
    <scope>NUCLEOTIDE SEQUENCE [LARGE SCALE GENOMIC DNA]</scope>
    <source>
        <strain evidence="5 7">ATCC 35536</strain>
        <strain evidence="4 6">VPI DR56BR1116</strain>
    </source>
</reference>
<dbReference type="PANTHER" id="PTHR43018">
    <property type="entry name" value="PHOSPHO-2-DEHYDRO-3-DEOXYHEPTONATE ALDOLASE"/>
    <property type="match status" value="1"/>
</dbReference>
<dbReference type="PANTHER" id="PTHR43018:SF3">
    <property type="entry name" value="CARBOXYSOME FORMATION PROTEIN"/>
    <property type="match status" value="1"/>
</dbReference>
<dbReference type="EC" id="2.5.1.54" evidence="4"/>
<dbReference type="Pfam" id="PF18152">
    <property type="entry name" value="DAHP_snth_FXD"/>
    <property type="match status" value="1"/>
</dbReference>
<protein>
    <submittedName>
        <fullName evidence="4">3-deoxy-7-phosphoheptulonate synthase</fullName>
        <ecNumber evidence="4">2.5.1.54</ecNumber>
    </submittedName>
</protein>
<dbReference type="NCBIfam" id="NF009239">
    <property type="entry name" value="PRK12595.1"/>
    <property type="match status" value="1"/>
</dbReference>
<accession>U2KW43</accession>
<feature type="domain" description="DAHP synthetase I/KDSA" evidence="2">
    <location>
        <begin position="92"/>
        <end position="331"/>
    </location>
</feature>
<dbReference type="Proteomes" id="UP000016646">
    <property type="component" value="Unassembled WGS sequence"/>
</dbReference>
<evidence type="ECO:0000313" key="7">
    <source>
        <dbReference type="Proteomes" id="UP000016646"/>
    </source>
</evidence>
<dbReference type="InterPro" id="IPR006268">
    <property type="entry name" value="DAHP_syn_2"/>
</dbReference>
<dbReference type="AlphaFoldDB" id="U2KW43"/>
<dbReference type="GO" id="GO:0003849">
    <property type="term" value="F:3-deoxy-7-phosphoheptulonate synthase activity"/>
    <property type="evidence" value="ECO:0007669"/>
    <property type="project" value="UniProtKB-EC"/>
</dbReference>